<protein>
    <submittedName>
        <fullName evidence="13">TonB-dependent receptor</fullName>
    </submittedName>
</protein>
<evidence type="ECO:0000256" key="6">
    <source>
        <dbReference type="ARBA" id="ARBA00023136"/>
    </source>
</evidence>
<evidence type="ECO:0000256" key="8">
    <source>
        <dbReference type="PROSITE-ProRule" id="PRU01360"/>
    </source>
</evidence>
<proteinExistence type="inferred from homology"/>
<dbReference type="RefSeq" id="WP_139941422.1">
    <property type="nucleotide sequence ID" value="NZ_JBHSYP010000002.1"/>
</dbReference>
<dbReference type="SUPFAM" id="SSF56935">
    <property type="entry name" value="Porins"/>
    <property type="match status" value="1"/>
</dbReference>
<dbReference type="InterPro" id="IPR000531">
    <property type="entry name" value="Beta-barrel_TonB"/>
</dbReference>
<reference evidence="14" key="1">
    <citation type="submission" date="2019-06" db="EMBL/GenBank/DDBJ databases">
        <title>The complete genome of Emcibacter congregatus ZYLT.</title>
        <authorList>
            <person name="Zhao Z."/>
        </authorList>
    </citation>
    <scope>NUCLEOTIDE SEQUENCE [LARGE SCALE GENOMIC DNA]</scope>
    <source>
        <strain evidence="14">MCCC 1A06723</strain>
    </source>
</reference>
<evidence type="ECO:0000256" key="10">
    <source>
        <dbReference type="SAM" id="SignalP"/>
    </source>
</evidence>
<keyword evidence="14" id="KW-1185">Reference proteome</keyword>
<dbReference type="PANTHER" id="PTHR40980">
    <property type="entry name" value="PLUG DOMAIN-CONTAINING PROTEIN"/>
    <property type="match status" value="1"/>
</dbReference>
<evidence type="ECO:0000256" key="7">
    <source>
        <dbReference type="ARBA" id="ARBA00023237"/>
    </source>
</evidence>
<dbReference type="PANTHER" id="PTHR40980:SF4">
    <property type="entry name" value="TONB-DEPENDENT RECEPTOR-LIKE BETA-BARREL DOMAIN-CONTAINING PROTEIN"/>
    <property type="match status" value="1"/>
</dbReference>
<keyword evidence="10" id="KW-0732">Signal</keyword>
<evidence type="ECO:0000313" key="14">
    <source>
        <dbReference type="Proteomes" id="UP000319148"/>
    </source>
</evidence>
<dbReference type="Pfam" id="PF00593">
    <property type="entry name" value="TonB_dep_Rec_b-barrel"/>
    <property type="match status" value="1"/>
</dbReference>
<evidence type="ECO:0000256" key="2">
    <source>
        <dbReference type="ARBA" id="ARBA00022448"/>
    </source>
</evidence>
<dbReference type="CDD" id="cd01347">
    <property type="entry name" value="ligand_gated_channel"/>
    <property type="match status" value="1"/>
</dbReference>
<dbReference type="EMBL" id="VFIY01000015">
    <property type="protein sequence ID" value="TPD59203.1"/>
    <property type="molecule type" value="Genomic_DNA"/>
</dbReference>
<accession>A0A501PFK4</accession>
<evidence type="ECO:0000259" key="12">
    <source>
        <dbReference type="Pfam" id="PF07715"/>
    </source>
</evidence>
<dbReference type="Pfam" id="PF13620">
    <property type="entry name" value="CarboxypepD_reg"/>
    <property type="match status" value="1"/>
</dbReference>
<sequence length="935" mass="103706">MIKRNSFKSLLLATALSVTTVGSVAAAADFTGTVLEGSERYALEGAIVEIRSEGLRTTTDTDGRFRFRGLAAGTYEVNISYVGTKPVTRTITVGEENVSQMFIFGQDDLEEIVVTGLRGSMNSSLNKQRAADNIANYLSADAAGNFPDQNIAEAARRLVGLSMETDQGEGRFVIVRGIDPNLNSTNINGVSLPSPEGDERKVALDVIPSELLETMQVTKSATPDMDGDFIGGNIDVKTISGFDKDKRLIKLKAEGSYNKLQDKLSPKLSATYADQLSEKVAIAASVSWQERKHGADNKEVDGGWKDSDDADNEIGELYPAEMELRDYAVTRERFGAALNIDFRPSDDTNLYLRSLYSSFKDTELRQRTEVKFEDGEFADGADEVGPEIYFLEAKADRDLKDRIETQKIISTVLGGETFLDNWSFEYSVAYAHSEEREPDRLDTDFKSDERVNVGVDISDPLLPFGIFASDADRALFTDPGNYELDSMEYSDNITEDDEWAFKLDVRRDLEIGGNQGYIKFGGKYKTREKNRDNTFLVYEDLGDFTMADFLTDVDYGLDGTQGGIGADNQALRDHYFANVGSFELQEDDTTLGSEALDYTANEDIIAGYLMGSVDVDNLRVVAGVRVEHTDYDATANEVIVGDEFSVTEVAGENSYTDWLPSINLRYDFDGSNAVLRAAYYKSVVRPKIGDMVPSGAIESEDDDGEIIREGELGNPNLDPYRAHNFDLGIEWYPNNDSIVSAGFFHKEIKNFHFDQVFEDTTLNGIEFAEVVQPQNGEDATVTGIELNYQQTLSMLPAPFDGIIVGANYTYTDSEGQYLNGDGDLVDVPLPKTSEHVANGIVGYEKDGFSLRAALSYRSEYLDEVNEGDGDRYVLGRTLLDVTASYEVTENVKIYGEVSNLTNEKWTAVYRTEDGDRMMQYDEFDMTINFGVKAKF</sequence>
<evidence type="ECO:0000256" key="5">
    <source>
        <dbReference type="ARBA" id="ARBA00023077"/>
    </source>
</evidence>
<evidence type="ECO:0000256" key="3">
    <source>
        <dbReference type="ARBA" id="ARBA00022452"/>
    </source>
</evidence>
<evidence type="ECO:0000256" key="9">
    <source>
        <dbReference type="RuleBase" id="RU003357"/>
    </source>
</evidence>
<name>A0A501PFK4_9PROT</name>
<feature type="chain" id="PRO_5021410502" evidence="10">
    <location>
        <begin position="28"/>
        <end position="935"/>
    </location>
</feature>
<feature type="signal peptide" evidence="10">
    <location>
        <begin position="1"/>
        <end position="27"/>
    </location>
</feature>
<evidence type="ECO:0000256" key="4">
    <source>
        <dbReference type="ARBA" id="ARBA00022692"/>
    </source>
</evidence>
<dbReference type="InterPro" id="IPR010104">
    <property type="entry name" value="TonB_rcpt_bac"/>
</dbReference>
<keyword evidence="2 8" id="KW-0813">Transport</keyword>
<dbReference type="InterPro" id="IPR036942">
    <property type="entry name" value="Beta-barrel_TonB_sf"/>
</dbReference>
<dbReference type="NCBIfam" id="TIGR01782">
    <property type="entry name" value="TonB-Xanth-Caul"/>
    <property type="match status" value="1"/>
</dbReference>
<keyword evidence="4 8" id="KW-0812">Transmembrane</keyword>
<dbReference type="Gene3D" id="2.40.170.20">
    <property type="entry name" value="TonB-dependent receptor, beta-barrel domain"/>
    <property type="match status" value="1"/>
</dbReference>
<dbReference type="Gene3D" id="2.170.130.10">
    <property type="entry name" value="TonB-dependent receptor, plug domain"/>
    <property type="match status" value="1"/>
</dbReference>
<comment type="similarity">
    <text evidence="8 9">Belongs to the TonB-dependent receptor family.</text>
</comment>
<feature type="domain" description="TonB-dependent receptor plug" evidence="12">
    <location>
        <begin position="134"/>
        <end position="232"/>
    </location>
</feature>
<keyword evidence="13" id="KW-0675">Receptor</keyword>
<evidence type="ECO:0000259" key="11">
    <source>
        <dbReference type="Pfam" id="PF00593"/>
    </source>
</evidence>
<dbReference type="Pfam" id="PF07715">
    <property type="entry name" value="Plug"/>
    <property type="match status" value="1"/>
</dbReference>
<dbReference type="InterPro" id="IPR039426">
    <property type="entry name" value="TonB-dep_rcpt-like"/>
</dbReference>
<dbReference type="Gene3D" id="2.60.40.1120">
    <property type="entry name" value="Carboxypeptidase-like, regulatory domain"/>
    <property type="match status" value="1"/>
</dbReference>
<dbReference type="GO" id="GO:0009279">
    <property type="term" value="C:cell outer membrane"/>
    <property type="evidence" value="ECO:0007669"/>
    <property type="project" value="UniProtKB-SubCell"/>
</dbReference>
<keyword evidence="7 8" id="KW-0998">Cell outer membrane</keyword>
<dbReference type="PROSITE" id="PS52016">
    <property type="entry name" value="TONB_DEPENDENT_REC_3"/>
    <property type="match status" value="1"/>
</dbReference>
<feature type="domain" description="TonB-dependent receptor-like beta-barrel" evidence="11">
    <location>
        <begin position="463"/>
        <end position="900"/>
    </location>
</feature>
<comment type="subcellular location">
    <subcellularLocation>
        <location evidence="1 8">Cell outer membrane</location>
        <topology evidence="1 8">Multi-pass membrane protein</topology>
    </subcellularLocation>
</comment>
<comment type="caution">
    <text evidence="13">The sequence shown here is derived from an EMBL/GenBank/DDBJ whole genome shotgun (WGS) entry which is preliminary data.</text>
</comment>
<evidence type="ECO:0000313" key="13">
    <source>
        <dbReference type="EMBL" id="TPD59203.1"/>
    </source>
</evidence>
<dbReference type="InterPro" id="IPR008969">
    <property type="entry name" value="CarboxyPept-like_regulatory"/>
</dbReference>
<evidence type="ECO:0000256" key="1">
    <source>
        <dbReference type="ARBA" id="ARBA00004571"/>
    </source>
</evidence>
<keyword evidence="3 8" id="KW-1134">Transmembrane beta strand</keyword>
<dbReference type="Proteomes" id="UP000319148">
    <property type="component" value="Unassembled WGS sequence"/>
</dbReference>
<dbReference type="OrthoDB" id="5476657at2"/>
<gene>
    <name evidence="13" type="ORF">FIV46_13320</name>
</gene>
<keyword evidence="6 8" id="KW-0472">Membrane</keyword>
<organism evidence="13 14">
    <name type="scientific">Emcibacter nanhaiensis</name>
    <dbReference type="NCBI Taxonomy" id="1505037"/>
    <lineage>
        <taxon>Bacteria</taxon>
        <taxon>Pseudomonadati</taxon>
        <taxon>Pseudomonadota</taxon>
        <taxon>Alphaproteobacteria</taxon>
        <taxon>Emcibacterales</taxon>
        <taxon>Emcibacteraceae</taxon>
        <taxon>Emcibacter</taxon>
    </lineage>
</organism>
<keyword evidence="5 9" id="KW-0798">TonB box</keyword>
<dbReference type="InterPro" id="IPR037066">
    <property type="entry name" value="Plug_dom_sf"/>
</dbReference>
<dbReference type="SUPFAM" id="SSF49464">
    <property type="entry name" value="Carboxypeptidase regulatory domain-like"/>
    <property type="match status" value="1"/>
</dbReference>
<dbReference type="InterPro" id="IPR012910">
    <property type="entry name" value="Plug_dom"/>
</dbReference>
<dbReference type="AlphaFoldDB" id="A0A501PFK4"/>